<proteinExistence type="predicted"/>
<accession>A0A543NHR9</accession>
<name>A0A543NHR9_9ACTN</name>
<dbReference type="AlphaFoldDB" id="A0A543NHR9"/>
<dbReference type="EMBL" id="VFQC01000001">
    <property type="protein sequence ID" value="TQN31300.1"/>
    <property type="molecule type" value="Genomic_DNA"/>
</dbReference>
<dbReference type="RefSeq" id="WP_141922540.1">
    <property type="nucleotide sequence ID" value="NZ_VFQC01000001.1"/>
</dbReference>
<dbReference type="OrthoDB" id="3534000at2"/>
<evidence type="ECO:0000313" key="3">
    <source>
        <dbReference type="Proteomes" id="UP000317422"/>
    </source>
</evidence>
<organism evidence="2 3">
    <name type="scientific">Haloactinospora alba</name>
    <dbReference type="NCBI Taxonomy" id="405555"/>
    <lineage>
        <taxon>Bacteria</taxon>
        <taxon>Bacillati</taxon>
        <taxon>Actinomycetota</taxon>
        <taxon>Actinomycetes</taxon>
        <taxon>Streptosporangiales</taxon>
        <taxon>Nocardiopsidaceae</taxon>
        <taxon>Haloactinospora</taxon>
    </lineage>
</organism>
<gene>
    <name evidence="2" type="ORF">FHX37_1200</name>
</gene>
<dbReference type="InterPro" id="IPR003033">
    <property type="entry name" value="SCP2_sterol-bd_dom"/>
</dbReference>
<dbReference type="Gene3D" id="3.30.1050.10">
    <property type="entry name" value="SCP2 sterol-binding domain"/>
    <property type="match status" value="1"/>
</dbReference>
<keyword evidence="3" id="KW-1185">Reference proteome</keyword>
<reference evidence="2 3" key="1">
    <citation type="submission" date="2019-06" db="EMBL/GenBank/DDBJ databases">
        <title>Sequencing the genomes of 1000 actinobacteria strains.</title>
        <authorList>
            <person name="Klenk H.-P."/>
        </authorList>
    </citation>
    <scope>NUCLEOTIDE SEQUENCE [LARGE SCALE GENOMIC DNA]</scope>
    <source>
        <strain evidence="2 3">DSM 45015</strain>
    </source>
</reference>
<sequence length="116" mass="12965">MTSIEECEAAIRNLSSRVAELDEHSRRKHLVERSISVAVPDLEVVFDMRLTSQGISEATTRDAEVSSPPAQVRITVSSTDLVALSEERLDPRKAVLTGRVRLDASFTDLMRMRKLI</sequence>
<evidence type="ECO:0000259" key="1">
    <source>
        <dbReference type="Pfam" id="PF02036"/>
    </source>
</evidence>
<dbReference type="SUPFAM" id="SSF55718">
    <property type="entry name" value="SCP-like"/>
    <property type="match status" value="1"/>
</dbReference>
<dbReference type="Pfam" id="PF02036">
    <property type="entry name" value="SCP2"/>
    <property type="match status" value="1"/>
</dbReference>
<protein>
    <submittedName>
        <fullName evidence="2">SCP-2 sterol transfer family protein</fullName>
    </submittedName>
</protein>
<dbReference type="InterPro" id="IPR036527">
    <property type="entry name" value="SCP2_sterol-bd_dom_sf"/>
</dbReference>
<feature type="domain" description="SCP2" evidence="1">
    <location>
        <begin position="21"/>
        <end position="110"/>
    </location>
</feature>
<dbReference type="Proteomes" id="UP000317422">
    <property type="component" value="Unassembled WGS sequence"/>
</dbReference>
<comment type="caution">
    <text evidence="2">The sequence shown here is derived from an EMBL/GenBank/DDBJ whole genome shotgun (WGS) entry which is preliminary data.</text>
</comment>
<evidence type="ECO:0000313" key="2">
    <source>
        <dbReference type="EMBL" id="TQN31300.1"/>
    </source>
</evidence>